<feature type="non-terminal residue" evidence="2">
    <location>
        <position position="1"/>
    </location>
</feature>
<feature type="compositionally biased region" description="Low complexity" evidence="1">
    <location>
        <begin position="14"/>
        <end position="32"/>
    </location>
</feature>
<keyword evidence="2" id="KW-0808">Transferase</keyword>
<gene>
    <name evidence="2" type="ORF">AVDCRST_MAG54-3974</name>
</gene>
<organism evidence="2">
    <name type="scientific">uncultured Actinomycetospora sp</name>
    <dbReference type="NCBI Taxonomy" id="1135996"/>
    <lineage>
        <taxon>Bacteria</taxon>
        <taxon>Bacillati</taxon>
        <taxon>Actinomycetota</taxon>
        <taxon>Actinomycetes</taxon>
        <taxon>Pseudonocardiales</taxon>
        <taxon>Pseudonocardiaceae</taxon>
        <taxon>Actinomycetospora</taxon>
        <taxon>environmental samples</taxon>
    </lineage>
</organism>
<accession>A0A6J4JRA5</accession>
<feature type="non-terminal residue" evidence="2">
    <location>
        <position position="104"/>
    </location>
</feature>
<dbReference type="EC" id="2.1.1.79" evidence="2"/>
<evidence type="ECO:0000256" key="1">
    <source>
        <dbReference type="SAM" id="MobiDB-lite"/>
    </source>
</evidence>
<reference evidence="2" key="1">
    <citation type="submission" date="2020-02" db="EMBL/GenBank/DDBJ databases">
        <authorList>
            <person name="Meier V. D."/>
        </authorList>
    </citation>
    <scope>NUCLEOTIDE SEQUENCE</scope>
    <source>
        <strain evidence="2">AVDCRST_MAG54</strain>
    </source>
</reference>
<dbReference type="GO" id="GO:0032259">
    <property type="term" value="P:methylation"/>
    <property type="evidence" value="ECO:0007669"/>
    <property type="project" value="UniProtKB-KW"/>
</dbReference>
<dbReference type="EMBL" id="CADCTH010000504">
    <property type="protein sequence ID" value="CAA9285402.1"/>
    <property type="molecule type" value="Genomic_DNA"/>
</dbReference>
<proteinExistence type="predicted"/>
<evidence type="ECO:0000313" key="2">
    <source>
        <dbReference type="EMBL" id="CAA9285402.1"/>
    </source>
</evidence>
<dbReference type="AlphaFoldDB" id="A0A6J4JRA5"/>
<keyword evidence="2" id="KW-0489">Methyltransferase</keyword>
<protein>
    <submittedName>
        <fullName evidence="2">Cyclopropane-fatty-acyl-phospholipid synthase</fullName>
        <ecNumber evidence="2">2.1.1.79</ecNumber>
    </submittedName>
</protein>
<dbReference type="GO" id="GO:0008825">
    <property type="term" value="F:cyclopropane-fatty-acyl-phospholipid synthase activity"/>
    <property type="evidence" value="ECO:0007669"/>
    <property type="project" value="UniProtKB-EC"/>
</dbReference>
<sequence>WAQERRHGSRARSGRSSTARCRCGSGRGTAARPGRRRDRGCRSWSCARAGRCGGCCGSRARWAWRTPTCPATSTSTATSPRGWGRCGRSCAAARSRRAAPGPAS</sequence>
<feature type="region of interest" description="Disordered" evidence="1">
    <location>
        <begin position="1"/>
        <end position="40"/>
    </location>
</feature>
<name>A0A6J4JRA5_9PSEU</name>